<accession>V2XBQ0</accession>
<dbReference type="Gene3D" id="1.20.1280.50">
    <property type="match status" value="1"/>
</dbReference>
<evidence type="ECO:0000313" key="1">
    <source>
        <dbReference type="EMBL" id="ESK90231.1"/>
    </source>
</evidence>
<proteinExistence type="predicted"/>
<reference evidence="1 2" key="1">
    <citation type="journal article" date="2014" name="BMC Genomics">
        <title>Genome and secretome analysis of the hemibiotrophic fungal pathogen, Moniliophthora roreri, which causes frosty pod rot disease of cacao: mechanisms of the biotrophic and necrotrophic phases.</title>
        <authorList>
            <person name="Meinhardt L.W."/>
            <person name="Costa G.G.L."/>
            <person name="Thomazella D.P.T."/>
            <person name="Teixeira P.J.P.L."/>
            <person name="Carazzolle M.F."/>
            <person name="Schuster S.C."/>
            <person name="Carlson J.E."/>
            <person name="Guiltinan M.J."/>
            <person name="Mieczkowski P."/>
            <person name="Farmer A."/>
            <person name="Ramaraj T."/>
            <person name="Crozier J."/>
            <person name="Davis R.E."/>
            <person name="Shao J."/>
            <person name="Melnick R.L."/>
            <person name="Pereira G.A.G."/>
            <person name="Bailey B.A."/>
        </authorList>
    </citation>
    <scope>NUCLEOTIDE SEQUENCE [LARGE SCALE GENOMIC DNA]</scope>
    <source>
        <strain evidence="1 2">MCA 2997</strain>
    </source>
</reference>
<dbReference type="EMBL" id="AWSO01000462">
    <property type="protein sequence ID" value="ESK90231.1"/>
    <property type="molecule type" value="Genomic_DNA"/>
</dbReference>
<organism evidence="1 2">
    <name type="scientific">Moniliophthora roreri (strain MCA 2997)</name>
    <name type="common">Cocoa frosty pod rot fungus</name>
    <name type="synonym">Crinipellis roreri</name>
    <dbReference type="NCBI Taxonomy" id="1381753"/>
    <lineage>
        <taxon>Eukaryota</taxon>
        <taxon>Fungi</taxon>
        <taxon>Dikarya</taxon>
        <taxon>Basidiomycota</taxon>
        <taxon>Agaricomycotina</taxon>
        <taxon>Agaricomycetes</taxon>
        <taxon>Agaricomycetidae</taxon>
        <taxon>Agaricales</taxon>
        <taxon>Marasmiineae</taxon>
        <taxon>Marasmiaceae</taxon>
        <taxon>Moniliophthora</taxon>
    </lineage>
</organism>
<dbReference type="OrthoDB" id="3365698at2759"/>
<dbReference type="KEGG" id="mrr:Moror_7685"/>
<dbReference type="Proteomes" id="UP000017559">
    <property type="component" value="Unassembled WGS sequence"/>
</dbReference>
<keyword evidence="2" id="KW-1185">Reference proteome</keyword>
<comment type="caution">
    <text evidence="1">The sequence shown here is derived from an EMBL/GenBank/DDBJ whole genome shotgun (WGS) entry which is preliminary data.</text>
</comment>
<dbReference type="HOGENOM" id="CLU_536451_0_0_1"/>
<name>V2XBQ0_MONRO</name>
<evidence type="ECO:0000313" key="2">
    <source>
        <dbReference type="Proteomes" id="UP000017559"/>
    </source>
</evidence>
<protein>
    <submittedName>
        <fullName evidence="1">Uncharacterized protein</fullName>
    </submittedName>
</protein>
<sequence length="508" mass="58762">MEQNPPFLPFPNAKSFASASFKAQSGRHIDSLPVEILIMIFLYVRDNPPERFDFYRNPIDDSLNPINDDALPWTLCKVSQRWCTIAENTPDLWRIANVEMTWDKGRLMDSKAGKTILQRIIEMITTWLANAKYLSSDKGVLELSYRSTKWDVGDYDVAILKTILEYAEWMKSFGILADFKMMPHLEILAGRTQRLEALKIEALGMGIYNRLDLKAFADAPRLRSAEIAWVTEFWRTVQLPWSQLTECNVNERWITDGLGALVAAGLNITRARITTHENTDYNNTKLAAFDSFGMVIVPKLRSLEYAGGDEPYGFHYRCALTKMILPSLEELILRQWKKFVYGYAVDMIERSGARLTRLELYHTYRNKLQDVEALITYAMPSLKTLVVDINSDALEQPNADNILLFLLKEMRGPKPGFASLETLRVVARCCHERQYNRFDYRLLVKLLEETRNRNKRSSFGVSLRTEIEVLGELTPEYVNLTEQLLTSGCQMKEKPMRRFHKTLRNFYV</sequence>
<gene>
    <name evidence="1" type="ORF">Moror_7685</name>
</gene>
<dbReference type="AlphaFoldDB" id="V2XBQ0"/>